<keyword evidence="2" id="KW-0413">Isomerase</keyword>
<feature type="domain" description="Xylose isomerase-like TIM barrel" evidence="1">
    <location>
        <begin position="31"/>
        <end position="259"/>
    </location>
</feature>
<dbReference type="Proteomes" id="UP001057877">
    <property type="component" value="Chromosome"/>
</dbReference>
<dbReference type="Pfam" id="PF01261">
    <property type="entry name" value="AP_endonuc_2"/>
    <property type="match status" value="1"/>
</dbReference>
<evidence type="ECO:0000313" key="3">
    <source>
        <dbReference type="Proteomes" id="UP001057877"/>
    </source>
</evidence>
<dbReference type="RefSeq" id="WP_258387339.1">
    <property type="nucleotide sequence ID" value="NZ_CP091430.1"/>
</dbReference>
<sequence>MRIKGFSTGMYGWHESYRLDQREDSLGDIFRECAEAGMNAVEIEPTPELMLLAKRYGLAVSGGYIGLNLHEETIPFEESVLPLINGLAEAGASDLIVNADPKGGWGVSLPKTEDEFKRQGEHLTRIAAAARERGLKVSMHNHADEKHNAEGDLRSVIEYASSDVGLCVDTGWAHVAGYDPIEWIRTYPERIYAFHLRNQAGRIPTEDLLEGEIDMPKLVQALKDIGYNGWLAFELLHSEENRPVRTMVEDVRRSVDYLKSLLNIERSL</sequence>
<dbReference type="EMBL" id="CP091430">
    <property type="protein sequence ID" value="UVI31275.1"/>
    <property type="molecule type" value="Genomic_DNA"/>
</dbReference>
<name>A0ABY5SFI9_9BACL</name>
<dbReference type="PANTHER" id="PTHR12110">
    <property type="entry name" value="HYDROXYPYRUVATE ISOMERASE"/>
    <property type="match status" value="1"/>
</dbReference>
<reference evidence="2" key="1">
    <citation type="submission" date="2022-01" db="EMBL/GenBank/DDBJ databases">
        <title>Paenibacillus spongiae sp. nov., isolated from marine sponge.</title>
        <authorList>
            <person name="Li Z."/>
            <person name="Zhang M."/>
        </authorList>
    </citation>
    <scope>NUCLEOTIDE SEQUENCE</scope>
    <source>
        <strain evidence="2">PHS-Z3</strain>
    </source>
</reference>
<gene>
    <name evidence="2" type="ORF">L1F29_05375</name>
</gene>
<evidence type="ECO:0000313" key="2">
    <source>
        <dbReference type="EMBL" id="UVI31275.1"/>
    </source>
</evidence>
<dbReference type="GO" id="GO:0016853">
    <property type="term" value="F:isomerase activity"/>
    <property type="evidence" value="ECO:0007669"/>
    <property type="project" value="UniProtKB-KW"/>
</dbReference>
<accession>A0ABY5SFI9</accession>
<dbReference type="InterPro" id="IPR050312">
    <property type="entry name" value="IolE/XylAMocC-like"/>
</dbReference>
<keyword evidence="3" id="KW-1185">Reference proteome</keyword>
<organism evidence="2 3">
    <name type="scientific">Paenibacillus spongiae</name>
    <dbReference type="NCBI Taxonomy" id="2909671"/>
    <lineage>
        <taxon>Bacteria</taxon>
        <taxon>Bacillati</taxon>
        <taxon>Bacillota</taxon>
        <taxon>Bacilli</taxon>
        <taxon>Bacillales</taxon>
        <taxon>Paenibacillaceae</taxon>
        <taxon>Paenibacillus</taxon>
    </lineage>
</organism>
<evidence type="ECO:0000259" key="1">
    <source>
        <dbReference type="Pfam" id="PF01261"/>
    </source>
</evidence>
<protein>
    <submittedName>
        <fullName evidence="2">Sugar phosphate isomerase/epimerase</fullName>
    </submittedName>
</protein>
<dbReference type="InterPro" id="IPR013022">
    <property type="entry name" value="Xyl_isomerase-like_TIM-brl"/>
</dbReference>
<proteinExistence type="predicted"/>
<dbReference type="PANTHER" id="PTHR12110:SF41">
    <property type="entry name" value="INOSOSE DEHYDRATASE"/>
    <property type="match status" value="1"/>
</dbReference>
<dbReference type="SUPFAM" id="SSF51658">
    <property type="entry name" value="Xylose isomerase-like"/>
    <property type="match status" value="1"/>
</dbReference>
<dbReference type="InterPro" id="IPR036237">
    <property type="entry name" value="Xyl_isomerase-like_sf"/>
</dbReference>
<dbReference type="Gene3D" id="3.20.20.150">
    <property type="entry name" value="Divalent-metal-dependent TIM barrel enzymes"/>
    <property type="match status" value="1"/>
</dbReference>